<reference evidence="1" key="2">
    <citation type="journal article" date="2023" name="IMA Fungus">
        <title>Comparative genomic study of the Penicillium genus elucidates a diverse pangenome and 15 lateral gene transfer events.</title>
        <authorList>
            <person name="Petersen C."/>
            <person name="Sorensen T."/>
            <person name="Nielsen M.R."/>
            <person name="Sondergaard T.E."/>
            <person name="Sorensen J.L."/>
            <person name="Fitzpatrick D.A."/>
            <person name="Frisvad J.C."/>
            <person name="Nielsen K.L."/>
        </authorList>
    </citation>
    <scope>NUCLEOTIDE SEQUENCE</scope>
    <source>
        <strain evidence="1">IBT 29677</strain>
    </source>
</reference>
<dbReference type="EMBL" id="JAPZBU010000009">
    <property type="protein sequence ID" value="KAJ5387449.1"/>
    <property type="molecule type" value="Genomic_DNA"/>
</dbReference>
<dbReference type="RefSeq" id="XP_056485247.1">
    <property type="nucleotide sequence ID" value="XM_056634627.1"/>
</dbReference>
<dbReference type="GeneID" id="81373607"/>
<evidence type="ECO:0000313" key="1">
    <source>
        <dbReference type="EMBL" id="KAJ5387449.1"/>
    </source>
</evidence>
<name>A0A9W9VQS9_9EURO</name>
<gene>
    <name evidence="1" type="ORF">N7509_009990</name>
</gene>
<dbReference type="AlphaFoldDB" id="A0A9W9VQS9"/>
<accession>A0A9W9VQS9</accession>
<reference evidence="1" key="1">
    <citation type="submission" date="2022-12" db="EMBL/GenBank/DDBJ databases">
        <authorList>
            <person name="Petersen C."/>
        </authorList>
    </citation>
    <scope>NUCLEOTIDE SEQUENCE</scope>
    <source>
        <strain evidence="1">IBT 29677</strain>
    </source>
</reference>
<evidence type="ECO:0000313" key="2">
    <source>
        <dbReference type="Proteomes" id="UP001147747"/>
    </source>
</evidence>
<sequence>MTSQPDDRFDGGLVSPQWGCAYISRPINSRRAAFSARLWRRSSDKATFYEDLHFPASYKLVLAPASVADDPHHITGYVMAAPG</sequence>
<comment type="caution">
    <text evidence="1">The sequence shown here is derived from an EMBL/GenBank/DDBJ whole genome shotgun (WGS) entry which is preliminary data.</text>
</comment>
<dbReference type="Proteomes" id="UP001147747">
    <property type="component" value="Unassembled WGS sequence"/>
</dbReference>
<proteinExistence type="predicted"/>
<organism evidence="1 2">
    <name type="scientific">Penicillium cosmopolitanum</name>
    <dbReference type="NCBI Taxonomy" id="1131564"/>
    <lineage>
        <taxon>Eukaryota</taxon>
        <taxon>Fungi</taxon>
        <taxon>Dikarya</taxon>
        <taxon>Ascomycota</taxon>
        <taxon>Pezizomycotina</taxon>
        <taxon>Eurotiomycetes</taxon>
        <taxon>Eurotiomycetidae</taxon>
        <taxon>Eurotiales</taxon>
        <taxon>Aspergillaceae</taxon>
        <taxon>Penicillium</taxon>
    </lineage>
</organism>
<protein>
    <submittedName>
        <fullName evidence="1">Uncharacterized protein</fullName>
    </submittedName>
</protein>
<keyword evidence="2" id="KW-1185">Reference proteome</keyword>